<dbReference type="Proteomes" id="UP000094849">
    <property type="component" value="Unassembled WGS sequence"/>
</dbReference>
<dbReference type="AlphaFoldDB" id="A0A1E2UQE3"/>
<dbReference type="OrthoDB" id="9799330at2"/>
<dbReference type="InterPro" id="IPR027417">
    <property type="entry name" value="P-loop_NTPase"/>
</dbReference>
<dbReference type="STRING" id="1818881.A3196_09415"/>
<proteinExistence type="predicted"/>
<evidence type="ECO:0000259" key="1">
    <source>
        <dbReference type="Pfam" id="PF13614"/>
    </source>
</evidence>
<accession>A0A1E2UQE3</accession>
<sequence>MHILGVYNIKGGVGKTATAVNLAHLAATEGYRTLIWDLDPQAAATYYFRIKPKVKGSNKRLIKGKLDLDEVVKATDFENLDMLPADFSYRNMDLRLEEAKNPTKQLLKLLRPLSQAYDYVFLDCPPSISLVSENIFRAAEGLLLPLIPTTLSLRTYRQLLDFLEGHRITGLELMPFFSMVDRRKRMHLDVMKSLPDEHGELLKAQIPYASDVEKMGIHRMPVQAFAPKSVAASCYQALWLEMQRRLG</sequence>
<reference evidence="2 3" key="1">
    <citation type="submission" date="2016-03" db="EMBL/GenBank/DDBJ databases">
        <title>Chemosynthetic sulphur-oxidizing symbionts of marine invertebrate animals are capable of nitrogen fixation.</title>
        <authorList>
            <person name="Petersen J.M."/>
            <person name="Kemper A."/>
            <person name="Gruber-Vodicka H."/>
            <person name="Cardini U."/>
            <person name="Geest Mvander."/>
            <person name="Kleiner M."/>
            <person name="Bulgheresi S."/>
            <person name="Fussmann M."/>
            <person name="Herbold C."/>
            <person name="Seah B.K.B."/>
            <person name="Antony C.Paul."/>
            <person name="Liu D."/>
            <person name="Belitz A."/>
            <person name="Weber M."/>
        </authorList>
    </citation>
    <scope>NUCLEOTIDE SEQUENCE [LARGE SCALE GENOMIC DNA]</scope>
    <source>
        <strain evidence="2">G_D</strain>
    </source>
</reference>
<feature type="domain" description="AAA" evidence="1">
    <location>
        <begin position="1"/>
        <end position="164"/>
    </location>
</feature>
<dbReference type="EMBL" id="LVJZ01000003">
    <property type="protein sequence ID" value="ODB96960.1"/>
    <property type="molecule type" value="Genomic_DNA"/>
</dbReference>
<protein>
    <submittedName>
        <fullName evidence="2">Cobyrinic acid a,c-diamide synthase</fullName>
    </submittedName>
</protein>
<dbReference type="Pfam" id="PF13614">
    <property type="entry name" value="AAA_31"/>
    <property type="match status" value="1"/>
</dbReference>
<name>A0A1E2UQE3_9GAMM</name>
<dbReference type="SUPFAM" id="SSF52540">
    <property type="entry name" value="P-loop containing nucleoside triphosphate hydrolases"/>
    <property type="match status" value="1"/>
</dbReference>
<gene>
    <name evidence="2" type="ORF">A3196_09415</name>
</gene>
<dbReference type="InterPro" id="IPR050678">
    <property type="entry name" value="DNA_Partitioning_ATPase"/>
</dbReference>
<dbReference type="Gene3D" id="3.40.50.300">
    <property type="entry name" value="P-loop containing nucleotide triphosphate hydrolases"/>
    <property type="match status" value="1"/>
</dbReference>
<evidence type="ECO:0000313" key="2">
    <source>
        <dbReference type="EMBL" id="ODB96960.1"/>
    </source>
</evidence>
<dbReference type="InterPro" id="IPR025669">
    <property type="entry name" value="AAA_dom"/>
</dbReference>
<comment type="caution">
    <text evidence="2">The sequence shown here is derived from an EMBL/GenBank/DDBJ whole genome shotgun (WGS) entry which is preliminary data.</text>
</comment>
<organism evidence="2 3">
    <name type="scientific">Candidatus Thiodiazotropha endoloripes</name>
    <dbReference type="NCBI Taxonomy" id="1818881"/>
    <lineage>
        <taxon>Bacteria</taxon>
        <taxon>Pseudomonadati</taxon>
        <taxon>Pseudomonadota</taxon>
        <taxon>Gammaproteobacteria</taxon>
        <taxon>Chromatiales</taxon>
        <taxon>Sedimenticolaceae</taxon>
        <taxon>Candidatus Thiodiazotropha</taxon>
    </lineage>
</organism>
<dbReference type="CDD" id="cd02042">
    <property type="entry name" value="ParAB_family"/>
    <property type="match status" value="1"/>
</dbReference>
<dbReference type="RefSeq" id="WP_069014044.1">
    <property type="nucleotide sequence ID" value="NZ_LVJW01000003.1"/>
</dbReference>
<dbReference type="PANTHER" id="PTHR13696:SF52">
    <property type="entry name" value="PARA FAMILY PROTEIN CT_582"/>
    <property type="match status" value="1"/>
</dbReference>
<dbReference type="PANTHER" id="PTHR13696">
    <property type="entry name" value="P-LOOP CONTAINING NUCLEOSIDE TRIPHOSPHATE HYDROLASE"/>
    <property type="match status" value="1"/>
</dbReference>
<keyword evidence="3" id="KW-1185">Reference proteome</keyword>
<evidence type="ECO:0000313" key="3">
    <source>
        <dbReference type="Proteomes" id="UP000094849"/>
    </source>
</evidence>